<feature type="compositionally biased region" description="Low complexity" evidence="11">
    <location>
        <begin position="287"/>
        <end position="302"/>
    </location>
</feature>
<keyword evidence="5" id="KW-0012">Acyltransferase</keyword>
<feature type="compositionally biased region" description="Polar residues" evidence="11">
    <location>
        <begin position="1"/>
        <end position="10"/>
    </location>
</feature>
<dbReference type="EC" id="2.3.1.259" evidence="7"/>
<gene>
    <name evidence="14" type="primary">LOC34617389</name>
</gene>
<evidence type="ECO:0000256" key="4">
    <source>
        <dbReference type="ARBA" id="ARBA00022853"/>
    </source>
</evidence>
<feature type="domain" description="N-acetyltransferase" evidence="12">
    <location>
        <begin position="548"/>
        <end position="613"/>
    </location>
</feature>
<keyword evidence="13" id="KW-1185">Reference proteome</keyword>
<dbReference type="InterPro" id="IPR045141">
    <property type="entry name" value="NAA60-like"/>
</dbReference>
<evidence type="ECO:0000256" key="2">
    <source>
        <dbReference type="ARBA" id="ARBA00022679"/>
    </source>
</evidence>
<dbReference type="GO" id="GO:0000139">
    <property type="term" value="C:Golgi membrane"/>
    <property type="evidence" value="ECO:0007669"/>
    <property type="project" value="TreeGrafter"/>
</dbReference>
<evidence type="ECO:0000259" key="12">
    <source>
        <dbReference type="Pfam" id="PF00583"/>
    </source>
</evidence>
<evidence type="ECO:0000256" key="1">
    <source>
        <dbReference type="ARBA" id="ARBA00013184"/>
    </source>
</evidence>
<feature type="region of interest" description="Disordered" evidence="11">
    <location>
        <begin position="1"/>
        <end position="60"/>
    </location>
</feature>
<evidence type="ECO:0000256" key="7">
    <source>
        <dbReference type="ARBA" id="ARBA00026111"/>
    </source>
</evidence>
<keyword evidence="3" id="KW-0159">Chromosome partition</keyword>
<dbReference type="EC" id="2.3.1.48" evidence="1"/>
<dbReference type="AlphaFoldDB" id="A0A6P6RZ05"/>
<dbReference type="GO" id="GO:0120518">
    <property type="term" value="F:protein N-terminal-methionine acetyltransferase activity"/>
    <property type="evidence" value="ECO:0007669"/>
    <property type="project" value="UniProtKB-EC"/>
</dbReference>
<proteinExistence type="inferred from homology"/>
<protein>
    <recommendedName>
        <fullName evidence="8">N-alpha-acetyltransferase 60</fullName>
        <ecNumber evidence="7">2.3.1.259</ecNumber>
        <ecNumber evidence="1">2.3.1.48</ecNumber>
    </recommendedName>
</protein>
<dbReference type="PANTHER" id="PTHR14744">
    <property type="entry name" value="N-ALPHA-ACETYLTRANSFERASE 60"/>
    <property type="match status" value="1"/>
</dbReference>
<dbReference type="InterPro" id="IPR000182">
    <property type="entry name" value="GNAT_dom"/>
</dbReference>
<evidence type="ECO:0000313" key="13">
    <source>
        <dbReference type="Proteomes" id="UP000515125"/>
    </source>
</evidence>
<dbReference type="RefSeq" id="XP_026193128.1">
    <property type="nucleotide sequence ID" value="XM_026337343.1"/>
</dbReference>
<dbReference type="GO" id="GO:0007059">
    <property type="term" value="P:chromosome segregation"/>
    <property type="evidence" value="ECO:0007669"/>
    <property type="project" value="UniProtKB-KW"/>
</dbReference>
<reference evidence="14" key="1">
    <citation type="submission" date="2025-08" db="UniProtKB">
        <authorList>
            <consortium name="RefSeq"/>
        </authorList>
    </citation>
    <scope>IDENTIFICATION</scope>
</reference>
<evidence type="ECO:0000256" key="9">
    <source>
        <dbReference type="ARBA" id="ARBA00048017"/>
    </source>
</evidence>
<dbReference type="OrthoDB" id="47374at2759"/>
<evidence type="ECO:0000313" key="14">
    <source>
        <dbReference type="RefSeq" id="XP_026193128.1"/>
    </source>
</evidence>
<sequence length="717" mass="77010">MEGSCSSSPVGFQRALKPFRGSAEEEPSAAAQEAPETTRVTSPLHGEPPPPTHAAPVNAQRAHAAALTQTDLPLSPAAALCPRACDRFENLLNTYRAPGLRRTTPGEVDVPPRDRLSTLDSAFAPPMEEAEDKGAFSQWCRFASEMIYTGEPKLAKALLGEGNDELDSSELLQCESFLQAEREVLLHEEPQAQYAVSSAIPIDDSRPPPVMQLPIHKEVAGMPPSMLKPLVSFRLATAADWQQLQQLHVEAFPFEYDEAFYSHICSGKGFALVALVRRQDIRRLRQQLQQQQQPQQQQQQQPQEEERAEFAYHPVCVSRGGMGNDSVATAAAEVPPTAAPECVNESSPPLTFSCSPEQQQQDEELLVGVITVSQSLAYIRPEDAEAVRQWMDQRETELAEEATAAAAVAAAEASDLSSANSDPSREASAHPGASSSVVATGGGVGQPCCRMQLAARQPQQLLTLPTFFSVFSPDVNSGATVMAEQRGGLREDGGVYAGNSVWPSEQAGIAASAAVRSGGLDSPLLSTSAGACVPDVSQLLPSALAPDEECSDLAYVLTLAVAAPFRRLGVAAALLHLAVAFFRSAYNPVATAALYLHVVDYNTAALSFYMKNAFSNITYIPGYYAINGKSYGSYLCCMHLHEHCSACSQSRLLRAVRQYQTQSFINRQTEGIVKGLEGIGNAFRAVGRSVTAFLQNQEVNDAQDANASLQSSHTDTG</sequence>
<dbReference type="SUPFAM" id="SSF55729">
    <property type="entry name" value="Acyl-CoA N-acyltransferases (Nat)"/>
    <property type="match status" value="1"/>
</dbReference>
<dbReference type="Proteomes" id="UP000515125">
    <property type="component" value="Unplaced"/>
</dbReference>
<evidence type="ECO:0000256" key="10">
    <source>
        <dbReference type="ARBA" id="ARBA00048848"/>
    </source>
</evidence>
<dbReference type="Pfam" id="PF00583">
    <property type="entry name" value="Acetyltransf_1"/>
    <property type="match status" value="1"/>
</dbReference>
<feature type="region of interest" description="Disordered" evidence="11">
    <location>
        <begin position="287"/>
        <end position="307"/>
    </location>
</feature>
<keyword evidence="2" id="KW-0808">Transferase</keyword>
<accession>A0A6P6RZ05</accession>
<feature type="region of interest" description="Disordered" evidence="11">
    <location>
        <begin position="409"/>
        <end position="438"/>
    </location>
</feature>
<dbReference type="GO" id="GO:0004402">
    <property type="term" value="F:histone acetyltransferase activity"/>
    <property type="evidence" value="ECO:0007669"/>
    <property type="project" value="TreeGrafter"/>
</dbReference>
<evidence type="ECO:0000256" key="8">
    <source>
        <dbReference type="ARBA" id="ARBA00026144"/>
    </source>
</evidence>
<comment type="catalytic activity">
    <reaction evidence="9">
        <text>L-lysyl-[protein] + acetyl-CoA = N(6)-acetyl-L-lysyl-[protein] + CoA + H(+)</text>
        <dbReference type="Rhea" id="RHEA:45948"/>
        <dbReference type="Rhea" id="RHEA-COMP:9752"/>
        <dbReference type="Rhea" id="RHEA-COMP:10731"/>
        <dbReference type="ChEBI" id="CHEBI:15378"/>
        <dbReference type="ChEBI" id="CHEBI:29969"/>
        <dbReference type="ChEBI" id="CHEBI:57287"/>
        <dbReference type="ChEBI" id="CHEBI:57288"/>
        <dbReference type="ChEBI" id="CHEBI:61930"/>
        <dbReference type="EC" id="2.3.1.48"/>
    </reaction>
</comment>
<evidence type="ECO:0000256" key="3">
    <source>
        <dbReference type="ARBA" id="ARBA00022829"/>
    </source>
</evidence>
<evidence type="ECO:0000256" key="11">
    <source>
        <dbReference type="SAM" id="MobiDB-lite"/>
    </source>
</evidence>
<evidence type="ECO:0000256" key="5">
    <source>
        <dbReference type="ARBA" id="ARBA00023315"/>
    </source>
</evidence>
<evidence type="ECO:0000256" key="6">
    <source>
        <dbReference type="ARBA" id="ARBA00025774"/>
    </source>
</evidence>
<name>A0A6P6RZ05_9EIME</name>
<organism evidence="13 14">
    <name type="scientific">Cyclospora cayetanensis</name>
    <dbReference type="NCBI Taxonomy" id="88456"/>
    <lineage>
        <taxon>Eukaryota</taxon>
        <taxon>Sar</taxon>
        <taxon>Alveolata</taxon>
        <taxon>Apicomplexa</taxon>
        <taxon>Conoidasida</taxon>
        <taxon>Coccidia</taxon>
        <taxon>Eucoccidiorida</taxon>
        <taxon>Eimeriorina</taxon>
        <taxon>Eimeriidae</taxon>
        <taxon>Cyclospora</taxon>
    </lineage>
</organism>
<dbReference type="Gene3D" id="3.40.630.30">
    <property type="match status" value="2"/>
</dbReference>
<comment type="catalytic activity">
    <reaction evidence="10">
        <text>N-terminal L-methionyl-[transmembrane protein] + acetyl-CoA = N-terminal N(alpha)-acetyl-L-methionyl-[transmembrane protein] + CoA + H(+)</text>
        <dbReference type="Rhea" id="RHEA:50604"/>
        <dbReference type="Rhea" id="RHEA-COMP:12745"/>
        <dbReference type="Rhea" id="RHEA-COMP:12746"/>
        <dbReference type="ChEBI" id="CHEBI:15378"/>
        <dbReference type="ChEBI" id="CHEBI:57287"/>
        <dbReference type="ChEBI" id="CHEBI:57288"/>
        <dbReference type="ChEBI" id="CHEBI:64731"/>
        <dbReference type="ChEBI" id="CHEBI:133414"/>
        <dbReference type="EC" id="2.3.1.259"/>
    </reaction>
</comment>
<comment type="similarity">
    <text evidence="6">Belongs to the acetyltransferase family. NAA60 subfamily.</text>
</comment>
<dbReference type="PANTHER" id="PTHR14744:SF15">
    <property type="entry name" value="N-ALPHA-ACETYLTRANSFERASE 60"/>
    <property type="match status" value="1"/>
</dbReference>
<dbReference type="InterPro" id="IPR016181">
    <property type="entry name" value="Acyl_CoA_acyltransferase"/>
</dbReference>
<dbReference type="GeneID" id="34617389"/>
<keyword evidence="4" id="KW-0156">Chromatin regulator</keyword>